<keyword evidence="2" id="KW-0732">Signal</keyword>
<reference evidence="5" key="1">
    <citation type="submission" date="2016-11" db="EMBL/GenBank/DDBJ databases">
        <authorList>
            <person name="Varghese N."/>
            <person name="Submissions S."/>
        </authorList>
    </citation>
    <scope>NUCLEOTIDE SEQUENCE [LARGE SCALE GENOMIC DNA]</scope>
    <source>
        <strain evidence="5">DSM 3071</strain>
    </source>
</reference>
<dbReference type="STRING" id="1121131.SAMN02745229_01837"/>
<evidence type="ECO:0000256" key="1">
    <source>
        <dbReference type="ARBA" id="ARBA00004613"/>
    </source>
</evidence>
<dbReference type="GO" id="GO:0005576">
    <property type="term" value="C:extracellular region"/>
    <property type="evidence" value="ECO:0007669"/>
    <property type="project" value="UniProtKB-SubCell"/>
</dbReference>
<protein>
    <submittedName>
        <fullName evidence="4">Polysaccharide deacetylase</fullName>
    </submittedName>
</protein>
<accession>A0A1M5YZ61</accession>
<dbReference type="Gene3D" id="3.20.20.370">
    <property type="entry name" value="Glycoside hydrolase/deacetylase"/>
    <property type="match status" value="1"/>
</dbReference>
<dbReference type="GeneID" id="89508437"/>
<dbReference type="InterPro" id="IPR002509">
    <property type="entry name" value="NODB_dom"/>
</dbReference>
<dbReference type="PANTHER" id="PTHR34216:SF3">
    <property type="entry name" value="POLY-BETA-1,6-N-ACETYL-D-GLUCOSAMINE N-DEACETYLASE"/>
    <property type="match status" value="1"/>
</dbReference>
<sequence>MFNDPGKLFISMYHYTRDLKHSRYPGIKGLDIRLFRQQMEFFKTNCNVVTMEQVIDAAKGNSMLPENAVLLTFDDGYIDNFTCAYPILEEFGFQGSFFIPGKTFTTHQLLDVNKIHYIIASADIGKLVTDVKQKMDYYRGREFDYPDTEELWNQYAVDERFDGKETIFVKRILQTVLPEMVRKQIADDLFDKYVGVTQEQLAYELYMTPEQIRTLKKNGMFIGLHGYDHYWLGNLPHEQMKEDILKALDTIEEFIDPKEWVMNYPYGDYSDEVVEFIKDKGAVIGLTTDVAVARIGMDSNFLLPRLDCNDFPPKSENYKKWI</sequence>
<feature type="domain" description="NodB homology" evidence="3">
    <location>
        <begin position="67"/>
        <end position="322"/>
    </location>
</feature>
<gene>
    <name evidence="4" type="ORF">SAMN02745229_01837</name>
</gene>
<proteinExistence type="predicted"/>
<comment type="subcellular location">
    <subcellularLocation>
        <location evidence="1">Secreted</location>
    </subcellularLocation>
</comment>
<evidence type="ECO:0000256" key="2">
    <source>
        <dbReference type="ARBA" id="ARBA00022729"/>
    </source>
</evidence>
<dbReference type="InterPro" id="IPR011330">
    <property type="entry name" value="Glyco_hydro/deAcase_b/a-brl"/>
</dbReference>
<name>A0A1M5YZ61_BUTFI</name>
<dbReference type="Proteomes" id="UP000184278">
    <property type="component" value="Unassembled WGS sequence"/>
</dbReference>
<dbReference type="Pfam" id="PF01522">
    <property type="entry name" value="Polysacc_deac_1"/>
    <property type="match status" value="2"/>
</dbReference>
<evidence type="ECO:0000313" key="5">
    <source>
        <dbReference type="Proteomes" id="UP000184278"/>
    </source>
</evidence>
<evidence type="ECO:0000313" key="4">
    <source>
        <dbReference type="EMBL" id="SHI17301.1"/>
    </source>
</evidence>
<dbReference type="PANTHER" id="PTHR34216">
    <property type="match status" value="1"/>
</dbReference>
<organism evidence="4 5">
    <name type="scientific">Butyrivibrio fibrisolvens DSM 3071</name>
    <dbReference type="NCBI Taxonomy" id="1121131"/>
    <lineage>
        <taxon>Bacteria</taxon>
        <taxon>Bacillati</taxon>
        <taxon>Bacillota</taxon>
        <taxon>Clostridia</taxon>
        <taxon>Lachnospirales</taxon>
        <taxon>Lachnospiraceae</taxon>
        <taxon>Butyrivibrio</taxon>
    </lineage>
</organism>
<dbReference type="GO" id="GO:0016810">
    <property type="term" value="F:hydrolase activity, acting on carbon-nitrogen (but not peptide) bonds"/>
    <property type="evidence" value="ECO:0007669"/>
    <property type="project" value="InterPro"/>
</dbReference>
<dbReference type="AlphaFoldDB" id="A0A1M5YZ61"/>
<dbReference type="CDD" id="cd10971">
    <property type="entry name" value="CE4_DAC_u2_5s"/>
    <property type="match status" value="1"/>
</dbReference>
<dbReference type="GO" id="GO:0005975">
    <property type="term" value="P:carbohydrate metabolic process"/>
    <property type="evidence" value="ECO:0007669"/>
    <property type="project" value="InterPro"/>
</dbReference>
<keyword evidence="5" id="KW-1185">Reference proteome</keyword>
<dbReference type="SUPFAM" id="SSF88713">
    <property type="entry name" value="Glycoside hydrolase/deacetylase"/>
    <property type="match status" value="1"/>
</dbReference>
<dbReference type="RefSeq" id="WP_081373777.1">
    <property type="nucleotide sequence ID" value="NZ_FQXK01000014.1"/>
</dbReference>
<dbReference type="PROSITE" id="PS51677">
    <property type="entry name" value="NODB"/>
    <property type="match status" value="1"/>
</dbReference>
<evidence type="ECO:0000259" key="3">
    <source>
        <dbReference type="PROSITE" id="PS51677"/>
    </source>
</evidence>
<dbReference type="InterPro" id="IPR051398">
    <property type="entry name" value="Polysacch_Deacetylase"/>
</dbReference>
<dbReference type="EMBL" id="FQXK01000014">
    <property type="protein sequence ID" value="SHI17301.1"/>
    <property type="molecule type" value="Genomic_DNA"/>
</dbReference>